<feature type="transmembrane region" description="Helical" evidence="10">
    <location>
        <begin position="183"/>
        <end position="206"/>
    </location>
</feature>
<keyword evidence="5 10" id="KW-0812">Transmembrane</keyword>
<keyword evidence="3" id="KW-0050">Antiport</keyword>
<dbReference type="PANTHER" id="PTHR46157">
    <property type="entry name" value="K(+) EFFLUX ANTIPORTER 3, CHLOROPLASTIC"/>
    <property type="match status" value="1"/>
</dbReference>
<dbReference type="PANTHER" id="PTHR46157:SF8">
    <property type="entry name" value="GLUTATHIONE-REGULATED POTASSIUM-EFFLUX SYSTEM PROTEIN"/>
    <property type="match status" value="1"/>
</dbReference>
<keyword evidence="6" id="KW-0630">Potassium</keyword>
<keyword evidence="13" id="KW-1185">Reference proteome</keyword>
<evidence type="ECO:0000313" key="13">
    <source>
        <dbReference type="Proteomes" id="UP001501310"/>
    </source>
</evidence>
<feature type="transmembrane region" description="Helical" evidence="10">
    <location>
        <begin position="358"/>
        <end position="380"/>
    </location>
</feature>
<dbReference type="Pfam" id="PF00999">
    <property type="entry name" value="Na_H_Exchanger"/>
    <property type="match status" value="1"/>
</dbReference>
<feature type="transmembrane region" description="Helical" evidence="10">
    <location>
        <begin position="267"/>
        <end position="285"/>
    </location>
</feature>
<evidence type="ECO:0000256" key="8">
    <source>
        <dbReference type="ARBA" id="ARBA00023065"/>
    </source>
</evidence>
<keyword evidence="7 10" id="KW-1133">Transmembrane helix</keyword>
<dbReference type="Proteomes" id="UP001501310">
    <property type="component" value="Unassembled WGS sequence"/>
</dbReference>
<dbReference type="PROSITE" id="PS51201">
    <property type="entry name" value="RCK_N"/>
    <property type="match status" value="1"/>
</dbReference>
<dbReference type="Pfam" id="PF02254">
    <property type="entry name" value="TrkA_N"/>
    <property type="match status" value="1"/>
</dbReference>
<feature type="transmembrane region" description="Helical" evidence="10">
    <location>
        <begin position="218"/>
        <end position="247"/>
    </location>
</feature>
<evidence type="ECO:0000313" key="12">
    <source>
        <dbReference type="EMBL" id="GAA4010826.1"/>
    </source>
</evidence>
<evidence type="ECO:0000256" key="3">
    <source>
        <dbReference type="ARBA" id="ARBA00022449"/>
    </source>
</evidence>
<feature type="transmembrane region" description="Helical" evidence="10">
    <location>
        <begin position="292"/>
        <end position="313"/>
    </location>
</feature>
<dbReference type="EMBL" id="BAAAZD010000002">
    <property type="protein sequence ID" value="GAA4010826.1"/>
    <property type="molecule type" value="Genomic_DNA"/>
</dbReference>
<feature type="transmembrane region" description="Helical" evidence="10">
    <location>
        <begin position="112"/>
        <end position="131"/>
    </location>
</feature>
<evidence type="ECO:0000256" key="6">
    <source>
        <dbReference type="ARBA" id="ARBA00022958"/>
    </source>
</evidence>
<dbReference type="RefSeq" id="WP_344711225.1">
    <property type="nucleotide sequence ID" value="NZ_BAAAZD010000002.1"/>
</dbReference>
<evidence type="ECO:0000256" key="5">
    <source>
        <dbReference type="ARBA" id="ARBA00022692"/>
    </source>
</evidence>
<comment type="caution">
    <text evidence="12">The sequence shown here is derived from an EMBL/GenBank/DDBJ whole genome shotgun (WGS) entry which is preliminary data.</text>
</comment>
<reference evidence="13" key="1">
    <citation type="journal article" date="2019" name="Int. J. Syst. Evol. Microbiol.">
        <title>The Global Catalogue of Microorganisms (GCM) 10K type strain sequencing project: providing services to taxonomists for standard genome sequencing and annotation.</title>
        <authorList>
            <consortium name="The Broad Institute Genomics Platform"/>
            <consortium name="The Broad Institute Genome Sequencing Center for Infectious Disease"/>
            <person name="Wu L."/>
            <person name="Ma J."/>
        </authorList>
    </citation>
    <scope>NUCLEOTIDE SEQUENCE [LARGE SCALE GENOMIC DNA]</scope>
    <source>
        <strain evidence="13">JCM 16603</strain>
    </source>
</reference>
<dbReference type="InterPro" id="IPR006153">
    <property type="entry name" value="Cation/H_exchanger_TM"/>
</dbReference>
<protein>
    <submittedName>
        <fullName evidence="12">Monovalent cation:proton antiporter-2 (CPA2) family protein</fullName>
    </submittedName>
</protein>
<proteinExistence type="predicted"/>
<feature type="transmembrane region" description="Helical" evidence="10">
    <location>
        <begin position="6"/>
        <end position="22"/>
    </location>
</feature>
<feature type="transmembrane region" description="Helical" evidence="10">
    <location>
        <begin position="85"/>
        <end position="106"/>
    </location>
</feature>
<evidence type="ECO:0000256" key="7">
    <source>
        <dbReference type="ARBA" id="ARBA00022989"/>
    </source>
</evidence>
<sequence>MIDYLTWLTILLGAALLFVGLFRQLGLGATLGYIVGGVVVGPSVLNLSGDAEAINQVSEIGIALLLFIVGLELQPSRLWRLKREIFGLGLAQLLAAGAVLAVLVKVVLGLDWGPAAAIGLALGLSSTAQVLPMLRSTGELNSPHGERAFSILLLQDLALVPLITLVAALSVGGDPDAPSGLEMTGMTVAAVIGLVLAGRFVIAPLFRLIGRLGERELFIVAGLTTVIGAAAVMHSLHLSVALGAFVAGVMLAESPYRHELESDIEPFRSILLGLFFMSVGMLLDLRVIAANPLMVVGLALAVIVLKAAVLYPIARAFGTRPGRSATLSLLLSQAGEFGFVLFASAAAGRLITTDQASLLGAVVTASMVATPFLMRFIGWLQTKQPHKHVDLEGPEYSPETNAIVVGYGRFGQTVSQMLMAKRVPLTLIDVKAEQIERADSFGTKVYYGDGTRIDLLRTAGAEEAEGIFFCHDDPDFSREQLEPILEAFPQATVMVRVFDRRQAMALEGLDVVLLQREVFDSAVAMGRAALLSLGIAEREAARVEREYRQRDQERYAAQAKSGDLRTLLERSFAHSPLED</sequence>
<dbReference type="Gene3D" id="1.20.1530.20">
    <property type="match status" value="1"/>
</dbReference>
<dbReference type="SUPFAM" id="SSF51735">
    <property type="entry name" value="NAD(P)-binding Rossmann-fold domains"/>
    <property type="match status" value="1"/>
</dbReference>
<dbReference type="Gene3D" id="3.40.50.720">
    <property type="entry name" value="NAD(P)-binding Rossmann-like Domain"/>
    <property type="match status" value="1"/>
</dbReference>
<evidence type="ECO:0000256" key="1">
    <source>
        <dbReference type="ARBA" id="ARBA00004141"/>
    </source>
</evidence>
<feature type="domain" description="RCK N-terminal" evidence="11">
    <location>
        <begin position="399"/>
        <end position="513"/>
    </location>
</feature>
<comment type="subcellular location">
    <subcellularLocation>
        <location evidence="1">Membrane</location>
        <topology evidence="1">Multi-pass membrane protein</topology>
    </subcellularLocation>
</comment>
<dbReference type="InterPro" id="IPR036291">
    <property type="entry name" value="NAD(P)-bd_dom_sf"/>
</dbReference>
<keyword evidence="9 10" id="KW-0472">Membrane</keyword>
<dbReference type="InterPro" id="IPR038770">
    <property type="entry name" value="Na+/solute_symporter_sf"/>
</dbReference>
<feature type="transmembrane region" description="Helical" evidence="10">
    <location>
        <begin position="29"/>
        <end position="47"/>
    </location>
</feature>
<gene>
    <name evidence="12" type="ORF">GCM10022211_26750</name>
</gene>
<organism evidence="12 13">
    <name type="scientific">Sphingomonas humi</name>
    <dbReference type="NCBI Taxonomy" id="335630"/>
    <lineage>
        <taxon>Bacteria</taxon>
        <taxon>Pseudomonadati</taxon>
        <taxon>Pseudomonadota</taxon>
        <taxon>Alphaproteobacteria</taxon>
        <taxon>Sphingomonadales</taxon>
        <taxon>Sphingomonadaceae</taxon>
        <taxon>Sphingomonas</taxon>
    </lineage>
</organism>
<keyword evidence="2" id="KW-0813">Transport</keyword>
<accession>A0ABP7SET6</accession>
<evidence type="ECO:0000256" key="9">
    <source>
        <dbReference type="ARBA" id="ARBA00023136"/>
    </source>
</evidence>
<evidence type="ECO:0000259" key="11">
    <source>
        <dbReference type="PROSITE" id="PS51201"/>
    </source>
</evidence>
<evidence type="ECO:0000256" key="2">
    <source>
        <dbReference type="ARBA" id="ARBA00022448"/>
    </source>
</evidence>
<evidence type="ECO:0000256" key="10">
    <source>
        <dbReference type="SAM" id="Phobius"/>
    </source>
</evidence>
<name>A0ABP7SET6_9SPHN</name>
<feature type="transmembrane region" description="Helical" evidence="10">
    <location>
        <begin position="325"/>
        <end position="346"/>
    </location>
</feature>
<feature type="transmembrane region" description="Helical" evidence="10">
    <location>
        <begin position="151"/>
        <end position="171"/>
    </location>
</feature>
<keyword evidence="8" id="KW-0406">Ion transport</keyword>
<feature type="transmembrane region" description="Helical" evidence="10">
    <location>
        <begin position="53"/>
        <end position="73"/>
    </location>
</feature>
<evidence type="ECO:0000256" key="4">
    <source>
        <dbReference type="ARBA" id="ARBA00022538"/>
    </source>
</evidence>
<dbReference type="InterPro" id="IPR003148">
    <property type="entry name" value="RCK_N"/>
</dbReference>
<keyword evidence="4" id="KW-0633">Potassium transport</keyword>